<feature type="coiled-coil region" evidence="3">
    <location>
        <begin position="54"/>
        <end position="95"/>
    </location>
</feature>
<reference evidence="6" key="1">
    <citation type="submission" date="2016-10" db="EMBL/GenBank/DDBJ databases">
        <authorList>
            <person name="Varghese N."/>
            <person name="Submissions S."/>
        </authorList>
    </citation>
    <scope>NUCLEOTIDE SEQUENCE [LARGE SCALE GENOMIC DNA]</scope>
    <source>
        <strain evidence="6">CGMCC 1.6489</strain>
    </source>
</reference>
<evidence type="ECO:0000256" key="1">
    <source>
        <dbReference type="ARBA" id="ARBA00009091"/>
    </source>
</evidence>
<dbReference type="PANTHER" id="PTHR35089">
    <property type="entry name" value="CHAPERONE PROTEIN SKP"/>
    <property type="match status" value="1"/>
</dbReference>
<dbReference type="SUPFAM" id="SSF111384">
    <property type="entry name" value="OmpH-like"/>
    <property type="match status" value="1"/>
</dbReference>
<evidence type="ECO:0000313" key="6">
    <source>
        <dbReference type="Proteomes" id="UP000198762"/>
    </source>
</evidence>
<proteinExistence type="inferred from homology"/>
<dbReference type="InterPro" id="IPR024930">
    <property type="entry name" value="Skp_dom_sf"/>
</dbReference>
<dbReference type="GO" id="GO:0051082">
    <property type="term" value="F:unfolded protein binding"/>
    <property type="evidence" value="ECO:0007669"/>
    <property type="project" value="InterPro"/>
</dbReference>
<keyword evidence="2 4" id="KW-0732">Signal</keyword>
<dbReference type="InterPro" id="IPR005632">
    <property type="entry name" value="Chaperone_Skp"/>
</dbReference>
<keyword evidence="3" id="KW-0175">Coiled coil</keyword>
<gene>
    <name evidence="5" type="ORF">SAMN04487962_12123</name>
</gene>
<keyword evidence="6" id="KW-1185">Reference proteome</keyword>
<evidence type="ECO:0000313" key="5">
    <source>
        <dbReference type="EMBL" id="SET75550.1"/>
    </source>
</evidence>
<name>A0A1I0GWI4_9GAMM</name>
<dbReference type="Proteomes" id="UP000198762">
    <property type="component" value="Unassembled WGS sequence"/>
</dbReference>
<comment type="similarity">
    <text evidence="1">Belongs to the Skp family.</text>
</comment>
<dbReference type="AlphaFoldDB" id="A0A1I0GWI4"/>
<dbReference type="STRING" id="430453.SAMN04487962_12123"/>
<feature type="chain" id="PRO_5011772538" evidence="4">
    <location>
        <begin position="32"/>
        <end position="175"/>
    </location>
</feature>
<sequence>MAGFRKFVKCAPGVRVFVAAVALVMAMPALAETRIGVVDLRQALFSSDDARAFSDQLEQEFSGTEAQVREAQQEARRLQERLQKDGAMMNESERQQLTAEFQQKAEAFTRQKQQLDQTLNSRKQAFLDQARPEVDAAVKALMEEHDLDIILPSEAVVSVKPELNLTEQLLEKLNQ</sequence>
<protein>
    <submittedName>
        <fullName evidence="5">Periplasmic chaperone for outer membrane proteins Skp</fullName>
    </submittedName>
</protein>
<dbReference type="PANTHER" id="PTHR35089:SF1">
    <property type="entry name" value="CHAPERONE PROTEIN SKP"/>
    <property type="match status" value="1"/>
</dbReference>
<dbReference type="GO" id="GO:0050821">
    <property type="term" value="P:protein stabilization"/>
    <property type="evidence" value="ECO:0007669"/>
    <property type="project" value="TreeGrafter"/>
</dbReference>
<evidence type="ECO:0000256" key="3">
    <source>
        <dbReference type="SAM" id="Coils"/>
    </source>
</evidence>
<dbReference type="Pfam" id="PF03938">
    <property type="entry name" value="OmpH"/>
    <property type="match status" value="1"/>
</dbReference>
<dbReference type="SMART" id="SM00935">
    <property type="entry name" value="OmpH"/>
    <property type="match status" value="1"/>
</dbReference>
<feature type="signal peptide" evidence="4">
    <location>
        <begin position="1"/>
        <end position="31"/>
    </location>
</feature>
<accession>A0A1I0GWI4</accession>
<organism evidence="5 6">
    <name type="scientific">Marinobacter segnicrescens</name>
    <dbReference type="NCBI Taxonomy" id="430453"/>
    <lineage>
        <taxon>Bacteria</taxon>
        <taxon>Pseudomonadati</taxon>
        <taxon>Pseudomonadota</taxon>
        <taxon>Gammaproteobacteria</taxon>
        <taxon>Pseudomonadales</taxon>
        <taxon>Marinobacteraceae</taxon>
        <taxon>Marinobacter</taxon>
    </lineage>
</organism>
<dbReference type="EMBL" id="FOHZ01000021">
    <property type="protein sequence ID" value="SET75550.1"/>
    <property type="molecule type" value="Genomic_DNA"/>
</dbReference>
<dbReference type="GO" id="GO:0005829">
    <property type="term" value="C:cytosol"/>
    <property type="evidence" value="ECO:0007669"/>
    <property type="project" value="TreeGrafter"/>
</dbReference>
<evidence type="ECO:0000256" key="4">
    <source>
        <dbReference type="SAM" id="SignalP"/>
    </source>
</evidence>
<evidence type="ECO:0000256" key="2">
    <source>
        <dbReference type="ARBA" id="ARBA00022729"/>
    </source>
</evidence>
<dbReference type="Gene3D" id="3.30.910.20">
    <property type="entry name" value="Skp domain"/>
    <property type="match status" value="1"/>
</dbReference>
<dbReference type="OrthoDB" id="6367399at2"/>